<name>A0A0R2E3U7_9LACO</name>
<keyword evidence="9" id="KW-1185">Reference proteome</keyword>
<dbReference type="InterPro" id="IPR058031">
    <property type="entry name" value="AAA_lid_NorR"/>
</dbReference>
<dbReference type="PROSITE" id="PS50045">
    <property type="entry name" value="SIGMA54_INTERACT_4"/>
    <property type="match status" value="1"/>
</dbReference>
<dbReference type="GO" id="GO:0006355">
    <property type="term" value="P:regulation of DNA-templated transcription"/>
    <property type="evidence" value="ECO:0007669"/>
    <property type="project" value="InterPro"/>
</dbReference>
<feature type="region of interest" description="Disordered" evidence="6">
    <location>
        <begin position="545"/>
        <end position="567"/>
    </location>
</feature>
<sequence>MEVDFMQDQQLWKQFIAGNEFVANTLETRIAESWKICSRAEIDPYLVRPQKILSASELLSKQHQYRNMIEVVKTQVGTIENNLKLNQPVFILTDEVGNILWRDGNLQAQEHANDFYFREGTKWTELNVGTNAIGISLRTKKDEHVALNEHYAHASRQWSCSASPILDEDGNVLGVLDVSTLHNDSAKDAFLLLTLLTQRIANILISADLERRKELLQYCMLHRSDELLCDTHFKIVSTPEKYAAHFKLGNDIHSYINSKTIYKSEKIYFKNKLIGYKVRIFSEPLRTNTFYYPGVPTANRAYSQFLQRILKLAGSSLPIHLFGESGTGKEVLARTIHYNSSVKSGPLIAINCGALNQNLLESELFGYAPGAFTGSNIKGQKGKIEQANGGTLFLDEIESMSRQMQTALLRVVEEKKVVPINGEPKKISFRLITASNQDLRVLVRRKKFREDLFYRIYVCPVQIPPLRERKEDIQQLITSFCKVKKWQIAWQKNIYSVSRDYPWYGNVREFNNFMERLYLFYEQQKPTIKQIRKLIEAGTIRNNDNEKEIPAVSKRQPSDGEEQSETEEIKEIKKLRRALEKNHYRISKTAAELHVSRTTIYRKMKRYKLR</sequence>
<evidence type="ECO:0000313" key="9">
    <source>
        <dbReference type="Proteomes" id="UP000050961"/>
    </source>
</evidence>
<dbReference type="PATRIC" id="fig|1423806.3.peg.519"/>
<dbReference type="SUPFAM" id="SSF46689">
    <property type="entry name" value="Homeodomain-like"/>
    <property type="match status" value="1"/>
</dbReference>
<dbReference type="AlphaFoldDB" id="A0A0R2E3U7"/>
<dbReference type="PANTHER" id="PTHR32071:SF101">
    <property type="entry name" value="ACETOIN DEHYDROGENASE OPERON TRANSCRIPTIONAL ACTIVATOR ACOR"/>
    <property type="match status" value="1"/>
</dbReference>
<evidence type="ECO:0000259" key="7">
    <source>
        <dbReference type="PROSITE" id="PS50045"/>
    </source>
</evidence>
<dbReference type="InterPro" id="IPR003593">
    <property type="entry name" value="AAA+_ATPase"/>
</dbReference>
<dbReference type="CDD" id="cd00009">
    <property type="entry name" value="AAA"/>
    <property type="match status" value="1"/>
</dbReference>
<comment type="caution">
    <text evidence="8">The sequence shown here is derived from an EMBL/GenBank/DDBJ whole genome shotgun (WGS) entry which is preliminary data.</text>
</comment>
<evidence type="ECO:0000256" key="5">
    <source>
        <dbReference type="ARBA" id="ARBA00023163"/>
    </source>
</evidence>
<accession>A0A0R2E3U7</accession>
<keyword evidence="2" id="KW-0067">ATP-binding</keyword>
<dbReference type="InterPro" id="IPR029016">
    <property type="entry name" value="GAF-like_dom_sf"/>
</dbReference>
<keyword evidence="3" id="KW-0805">Transcription regulation</keyword>
<dbReference type="InterPro" id="IPR003018">
    <property type="entry name" value="GAF"/>
</dbReference>
<dbReference type="InterPro" id="IPR002078">
    <property type="entry name" value="Sigma_54_int"/>
</dbReference>
<dbReference type="Gene3D" id="3.30.450.40">
    <property type="match status" value="1"/>
</dbReference>
<reference evidence="8 9" key="1">
    <citation type="journal article" date="2015" name="Genome Announc.">
        <title>Expanding the biotechnology potential of lactobacilli through comparative genomics of 213 strains and associated genera.</title>
        <authorList>
            <person name="Sun Z."/>
            <person name="Harris H.M."/>
            <person name="McCann A."/>
            <person name="Guo C."/>
            <person name="Argimon S."/>
            <person name="Zhang W."/>
            <person name="Yang X."/>
            <person name="Jeffery I.B."/>
            <person name="Cooney J.C."/>
            <person name="Kagawa T.F."/>
            <person name="Liu W."/>
            <person name="Song Y."/>
            <person name="Salvetti E."/>
            <person name="Wrobel A."/>
            <person name="Rasinkangas P."/>
            <person name="Parkhill J."/>
            <person name="Rea M.C."/>
            <person name="O'Sullivan O."/>
            <person name="Ritari J."/>
            <person name="Douillard F.P."/>
            <person name="Paul Ross R."/>
            <person name="Yang R."/>
            <person name="Briner A.E."/>
            <person name="Felis G.E."/>
            <person name="de Vos W.M."/>
            <person name="Barrangou R."/>
            <person name="Klaenhammer T.R."/>
            <person name="Caufield P.W."/>
            <person name="Cui Y."/>
            <person name="Zhang H."/>
            <person name="O'Toole P.W."/>
        </authorList>
    </citation>
    <scope>NUCLEOTIDE SEQUENCE [LARGE SCALE GENOMIC DNA]</scope>
    <source>
        <strain evidence="8 9">DSM 21376</strain>
    </source>
</reference>
<dbReference type="STRING" id="1423806.FD15_GL000511"/>
<evidence type="ECO:0000256" key="4">
    <source>
        <dbReference type="ARBA" id="ARBA00023125"/>
    </source>
</evidence>
<dbReference type="Pfam" id="PF01590">
    <property type="entry name" value="GAF"/>
    <property type="match status" value="1"/>
</dbReference>
<evidence type="ECO:0000256" key="2">
    <source>
        <dbReference type="ARBA" id="ARBA00022840"/>
    </source>
</evidence>
<dbReference type="Gene3D" id="1.10.10.60">
    <property type="entry name" value="Homeodomain-like"/>
    <property type="match status" value="1"/>
</dbReference>
<evidence type="ECO:0000256" key="1">
    <source>
        <dbReference type="ARBA" id="ARBA00022741"/>
    </source>
</evidence>
<keyword evidence="5" id="KW-0804">Transcription</keyword>
<dbReference type="PROSITE" id="PS00676">
    <property type="entry name" value="SIGMA54_INTERACT_2"/>
    <property type="match status" value="1"/>
</dbReference>
<dbReference type="InterPro" id="IPR027417">
    <property type="entry name" value="P-loop_NTPase"/>
</dbReference>
<dbReference type="GO" id="GO:0005524">
    <property type="term" value="F:ATP binding"/>
    <property type="evidence" value="ECO:0007669"/>
    <property type="project" value="UniProtKB-KW"/>
</dbReference>
<protein>
    <submittedName>
        <fullName evidence="8">Transcriptional regulator AcoR</fullName>
    </submittedName>
</protein>
<gene>
    <name evidence="8" type="ORF">FD15_GL000511</name>
</gene>
<dbReference type="SUPFAM" id="SSF52540">
    <property type="entry name" value="P-loop containing nucleoside triphosphate hydrolases"/>
    <property type="match status" value="1"/>
</dbReference>
<evidence type="ECO:0000256" key="6">
    <source>
        <dbReference type="SAM" id="MobiDB-lite"/>
    </source>
</evidence>
<dbReference type="InterPro" id="IPR025943">
    <property type="entry name" value="Sigma_54_int_dom_ATP-bd_2"/>
</dbReference>
<dbReference type="InterPro" id="IPR009057">
    <property type="entry name" value="Homeodomain-like_sf"/>
</dbReference>
<dbReference type="Gene3D" id="3.40.50.300">
    <property type="entry name" value="P-loop containing nucleotide triphosphate hydrolases"/>
    <property type="match status" value="1"/>
</dbReference>
<keyword evidence="1" id="KW-0547">Nucleotide-binding</keyword>
<dbReference type="FunFam" id="3.40.50.300:FF:000006">
    <property type="entry name" value="DNA-binding transcriptional regulator NtrC"/>
    <property type="match status" value="1"/>
</dbReference>
<dbReference type="EMBL" id="AYZF01000008">
    <property type="protein sequence ID" value="KRN06948.1"/>
    <property type="molecule type" value="Genomic_DNA"/>
</dbReference>
<dbReference type="Pfam" id="PF00158">
    <property type="entry name" value="Sigma54_activat"/>
    <property type="match status" value="1"/>
</dbReference>
<dbReference type="Gene3D" id="1.10.8.60">
    <property type="match status" value="1"/>
</dbReference>
<evidence type="ECO:0000256" key="3">
    <source>
        <dbReference type="ARBA" id="ARBA00023015"/>
    </source>
</evidence>
<dbReference type="Pfam" id="PF02954">
    <property type="entry name" value="HTH_8"/>
    <property type="match status" value="1"/>
</dbReference>
<dbReference type="SMART" id="SM00382">
    <property type="entry name" value="AAA"/>
    <property type="match status" value="1"/>
</dbReference>
<evidence type="ECO:0000313" key="8">
    <source>
        <dbReference type="EMBL" id="KRN06948.1"/>
    </source>
</evidence>
<proteinExistence type="predicted"/>
<keyword evidence="4" id="KW-0238">DNA-binding</keyword>
<dbReference type="PANTHER" id="PTHR32071">
    <property type="entry name" value="TRANSCRIPTIONAL REGULATORY PROTEIN"/>
    <property type="match status" value="1"/>
</dbReference>
<dbReference type="Pfam" id="PF25601">
    <property type="entry name" value="AAA_lid_14"/>
    <property type="match status" value="1"/>
</dbReference>
<dbReference type="InterPro" id="IPR002197">
    <property type="entry name" value="HTH_Fis"/>
</dbReference>
<feature type="domain" description="Sigma-54 factor interaction" evidence="7">
    <location>
        <begin position="295"/>
        <end position="519"/>
    </location>
</feature>
<dbReference type="GO" id="GO:0043565">
    <property type="term" value="F:sequence-specific DNA binding"/>
    <property type="evidence" value="ECO:0007669"/>
    <property type="project" value="InterPro"/>
</dbReference>
<dbReference type="eggNOG" id="COG3284">
    <property type="taxonomic scope" value="Bacteria"/>
</dbReference>
<dbReference type="Proteomes" id="UP000050961">
    <property type="component" value="Unassembled WGS sequence"/>
</dbReference>
<organism evidence="8 9">
    <name type="scientific">Liquorilactobacillus sucicola DSM 21376 = JCM 15457</name>
    <dbReference type="NCBI Taxonomy" id="1423806"/>
    <lineage>
        <taxon>Bacteria</taxon>
        <taxon>Bacillati</taxon>
        <taxon>Bacillota</taxon>
        <taxon>Bacilli</taxon>
        <taxon>Lactobacillales</taxon>
        <taxon>Lactobacillaceae</taxon>
        <taxon>Liquorilactobacillus</taxon>
    </lineage>
</organism>